<feature type="compositionally biased region" description="Basic and acidic residues" evidence="1">
    <location>
        <begin position="143"/>
        <end position="152"/>
    </location>
</feature>
<proteinExistence type="predicted"/>
<evidence type="ECO:0000313" key="3">
    <source>
        <dbReference type="Proteomes" id="UP000664521"/>
    </source>
</evidence>
<organism evidence="2 3">
    <name type="scientific">Heterodermia speciosa</name>
    <dbReference type="NCBI Taxonomy" id="116794"/>
    <lineage>
        <taxon>Eukaryota</taxon>
        <taxon>Fungi</taxon>
        <taxon>Dikarya</taxon>
        <taxon>Ascomycota</taxon>
        <taxon>Pezizomycotina</taxon>
        <taxon>Lecanoromycetes</taxon>
        <taxon>OSLEUM clade</taxon>
        <taxon>Lecanoromycetidae</taxon>
        <taxon>Caliciales</taxon>
        <taxon>Physciaceae</taxon>
        <taxon>Heterodermia</taxon>
    </lineage>
</organism>
<sequence>MTTYATRSPLALLSNSHMMNDARKTGRRTSDRLREKEDIPLPNGIGHSTTKSREKATASEKQTKANGSETVATGKETRGKRKLDYEESDGFMFTRTRSKKAKAAAAAKEPAPVPETIQEEEIRPPPVKKTRKKQAAPDATASQKDEQHQQPEKRRRSARNSGGSVDPEPPPVQVKKRRTKGKEPSTPAPVPESRPETEPQEPQAAVSAEAPSIQNEEVTKVALPFADTPIIRRNQEMRANSGQRRSSLGNRGRRASSLIDSGKSNALPHEGVDTREYYKHIESGLPEPRRMRQLLTWCGTRALGEKPSFSAEDSHAKLAAREIQQQLLKDFSVKSDFSDWFSRRESTPPPRTPRPNPKNLSNLSLIADLEQKIARLQLERQTWEKLLQPTTEPLLPPFPETPQDPHTAISTSLLASPTQLAALSTLQSFHQPQSTSQPHPPPSSSTLLTSTSSRLQRLTSTLEFSVDKFASNVHTLDQYQRSADKLADGILAISADALEERERLGGEKERENAGMEEGEGEVGMRDVLRGLSRVVER</sequence>
<evidence type="ECO:0008006" key="4">
    <source>
        <dbReference type="Google" id="ProtNLM"/>
    </source>
</evidence>
<accession>A0A8H3ED64</accession>
<dbReference type="EMBL" id="CAJPDS010000001">
    <property type="protein sequence ID" value="CAF9902928.1"/>
    <property type="molecule type" value="Genomic_DNA"/>
</dbReference>
<dbReference type="PANTHER" id="PTHR14778">
    <property type="entry name" value="KINETOCHORE-ASSOCIATED PROTEIN DSN1 HOMOLOG"/>
    <property type="match status" value="1"/>
</dbReference>
<comment type="caution">
    <text evidence="2">The sequence shown here is derived from an EMBL/GenBank/DDBJ whole genome shotgun (WGS) entry which is preliminary data.</text>
</comment>
<name>A0A8H3ED64_9LECA</name>
<dbReference type="GO" id="GO:0051301">
    <property type="term" value="P:cell division"/>
    <property type="evidence" value="ECO:0007669"/>
    <property type="project" value="InterPro"/>
</dbReference>
<dbReference type="InterPro" id="IPR013218">
    <property type="entry name" value="Dsn1/Mis13"/>
</dbReference>
<feature type="region of interest" description="Disordered" evidence="1">
    <location>
        <begin position="502"/>
        <end position="524"/>
    </location>
</feature>
<dbReference type="PANTHER" id="PTHR14778:SF2">
    <property type="entry name" value="KINETOCHORE-ASSOCIATED PROTEIN DSN1 HOMOLOG"/>
    <property type="match status" value="1"/>
</dbReference>
<feature type="region of interest" description="Disordered" evidence="1">
    <location>
        <begin position="1"/>
        <end position="271"/>
    </location>
</feature>
<feature type="compositionally biased region" description="Basic and acidic residues" evidence="1">
    <location>
        <begin position="51"/>
        <end position="63"/>
    </location>
</feature>
<evidence type="ECO:0000256" key="1">
    <source>
        <dbReference type="SAM" id="MobiDB-lite"/>
    </source>
</evidence>
<reference evidence="2" key="1">
    <citation type="submission" date="2021-03" db="EMBL/GenBank/DDBJ databases">
        <authorList>
            <person name="Tagirdzhanova G."/>
        </authorList>
    </citation>
    <scope>NUCLEOTIDE SEQUENCE</scope>
</reference>
<dbReference type="GO" id="GO:0007059">
    <property type="term" value="P:chromosome segregation"/>
    <property type="evidence" value="ECO:0007669"/>
    <property type="project" value="InterPro"/>
</dbReference>
<gene>
    <name evidence="2" type="ORF">HETSPECPRED_000059</name>
</gene>
<feature type="region of interest" description="Disordered" evidence="1">
    <location>
        <begin position="427"/>
        <end position="452"/>
    </location>
</feature>
<dbReference type="Proteomes" id="UP000664521">
    <property type="component" value="Unassembled WGS sequence"/>
</dbReference>
<feature type="compositionally biased region" description="Polar residues" evidence="1">
    <location>
        <begin position="237"/>
        <end position="249"/>
    </location>
</feature>
<feature type="compositionally biased region" description="Basic and acidic residues" evidence="1">
    <location>
        <begin position="20"/>
        <end position="39"/>
    </location>
</feature>
<feature type="compositionally biased region" description="Low complexity" evidence="1">
    <location>
        <begin position="427"/>
        <end position="437"/>
    </location>
</feature>
<dbReference type="AlphaFoldDB" id="A0A8H3ED64"/>
<feature type="compositionally biased region" description="Basic and acidic residues" evidence="1">
    <location>
        <begin position="502"/>
        <end position="513"/>
    </location>
</feature>
<keyword evidence="3" id="KW-1185">Reference proteome</keyword>
<evidence type="ECO:0000313" key="2">
    <source>
        <dbReference type="EMBL" id="CAF9902928.1"/>
    </source>
</evidence>
<dbReference type="GO" id="GO:0000444">
    <property type="term" value="C:MIS12/MIND type complex"/>
    <property type="evidence" value="ECO:0007669"/>
    <property type="project" value="InterPro"/>
</dbReference>
<protein>
    <recommendedName>
        <fullName evidence="4">Kinetochore protein Mis13</fullName>
    </recommendedName>
</protein>
<dbReference type="OrthoDB" id="3364649at2759"/>
<feature type="region of interest" description="Disordered" evidence="1">
    <location>
        <begin position="341"/>
        <end position="361"/>
    </location>
</feature>
<feature type="compositionally biased region" description="Pro residues" evidence="1">
    <location>
        <begin position="347"/>
        <end position="356"/>
    </location>
</feature>
<dbReference type="Pfam" id="PF08202">
    <property type="entry name" value="MIS13"/>
    <property type="match status" value="1"/>
</dbReference>